<evidence type="ECO:0000313" key="3">
    <source>
        <dbReference type="Proteomes" id="UP000198802"/>
    </source>
</evidence>
<proteinExistence type="predicted"/>
<sequence>MSTPRAAAVSRGGLDELTVVSLAHIHDPATTPIFPGDPEFTLTTAATINEDGYYLQQVSCGEHTGTHWGAPGHFEPGGALADDLSPADLFLPAVRVDVRAAAAADPDYRVTLGDLAAFEREHGRIPAGAAVIAWTGWADRWGTPAYANLDRHGRLRQPGFGLDAVRWLIGTGRLGRRGALGSDTFGPDPGSDETFAVSRELFHEHRISLENLTNLAALPPAGAWVLAGGTVNRAGSGSAATVFGLVPPRPRDGGRRRRTTRTIRHQDGRRHR</sequence>
<dbReference type="Proteomes" id="UP000198802">
    <property type="component" value="Unassembled WGS sequence"/>
</dbReference>
<dbReference type="InterPro" id="IPR037175">
    <property type="entry name" value="KFase_sf"/>
</dbReference>
<feature type="compositionally biased region" description="Basic residues" evidence="1">
    <location>
        <begin position="254"/>
        <end position="272"/>
    </location>
</feature>
<feature type="region of interest" description="Disordered" evidence="1">
    <location>
        <begin position="246"/>
        <end position="272"/>
    </location>
</feature>
<accession>A0A0S4QLK2</accession>
<dbReference type="SUPFAM" id="SSF102198">
    <property type="entry name" value="Putative cyclase"/>
    <property type="match status" value="1"/>
</dbReference>
<dbReference type="GO" id="GO:0004061">
    <property type="term" value="F:arylformamidase activity"/>
    <property type="evidence" value="ECO:0007669"/>
    <property type="project" value="InterPro"/>
</dbReference>
<dbReference type="PANTHER" id="PTHR31118:SF12">
    <property type="entry name" value="CYCLASE-LIKE PROTEIN 2"/>
    <property type="match status" value="1"/>
</dbReference>
<dbReference type="EMBL" id="FAOZ01000005">
    <property type="protein sequence ID" value="CUU55708.1"/>
    <property type="molecule type" value="Genomic_DNA"/>
</dbReference>
<evidence type="ECO:0000256" key="1">
    <source>
        <dbReference type="SAM" id="MobiDB-lite"/>
    </source>
</evidence>
<evidence type="ECO:0000313" key="2">
    <source>
        <dbReference type="EMBL" id="CUU55708.1"/>
    </source>
</evidence>
<name>A0A0S4QLK2_9ACTN</name>
<dbReference type="AlphaFoldDB" id="A0A0S4QLK2"/>
<dbReference type="PANTHER" id="PTHR31118">
    <property type="entry name" value="CYCLASE-LIKE PROTEIN 2"/>
    <property type="match status" value="1"/>
</dbReference>
<dbReference type="Gene3D" id="3.50.30.50">
    <property type="entry name" value="Putative cyclase"/>
    <property type="match status" value="1"/>
</dbReference>
<gene>
    <name evidence="2" type="ORF">Ga0074812_105361</name>
</gene>
<organism evidence="2 3">
    <name type="scientific">Parafrankia irregularis</name>
    <dbReference type="NCBI Taxonomy" id="795642"/>
    <lineage>
        <taxon>Bacteria</taxon>
        <taxon>Bacillati</taxon>
        <taxon>Actinomycetota</taxon>
        <taxon>Actinomycetes</taxon>
        <taxon>Frankiales</taxon>
        <taxon>Frankiaceae</taxon>
        <taxon>Parafrankia</taxon>
    </lineage>
</organism>
<dbReference type="GO" id="GO:0019441">
    <property type="term" value="P:L-tryptophan catabolic process to kynurenine"/>
    <property type="evidence" value="ECO:0007669"/>
    <property type="project" value="InterPro"/>
</dbReference>
<keyword evidence="3" id="KW-1185">Reference proteome</keyword>
<dbReference type="Pfam" id="PF04199">
    <property type="entry name" value="Cyclase"/>
    <property type="match status" value="1"/>
</dbReference>
<reference evidence="3" key="1">
    <citation type="submission" date="2015-11" db="EMBL/GenBank/DDBJ databases">
        <authorList>
            <person name="Varghese N."/>
        </authorList>
    </citation>
    <scope>NUCLEOTIDE SEQUENCE [LARGE SCALE GENOMIC DNA]</scope>
    <source>
        <strain evidence="3">DSM 45899</strain>
    </source>
</reference>
<protein>
    <submittedName>
        <fullName evidence="2">Kynurenine formamidase</fullName>
    </submittedName>
</protein>
<dbReference type="InterPro" id="IPR007325">
    <property type="entry name" value="KFase/CYL"/>
</dbReference>
<dbReference type="RefSeq" id="WP_091274520.1">
    <property type="nucleotide sequence ID" value="NZ_FAOZ01000005.1"/>
</dbReference>